<reference evidence="1" key="1">
    <citation type="submission" date="2021-06" db="EMBL/GenBank/DDBJ databases">
        <authorList>
            <person name="Kallberg Y."/>
            <person name="Tangrot J."/>
            <person name="Rosling A."/>
        </authorList>
    </citation>
    <scope>NUCLEOTIDE SEQUENCE</scope>
    <source>
        <strain evidence="1">IL203A</strain>
    </source>
</reference>
<feature type="non-terminal residue" evidence="1">
    <location>
        <position position="1"/>
    </location>
</feature>
<evidence type="ECO:0000313" key="1">
    <source>
        <dbReference type="EMBL" id="CAG8667721.1"/>
    </source>
</evidence>
<protein>
    <submittedName>
        <fullName evidence="1">12735_t:CDS:1</fullName>
    </submittedName>
</protein>
<proteinExistence type="predicted"/>
<organism evidence="1 2">
    <name type="scientific">Dentiscutata heterogama</name>
    <dbReference type="NCBI Taxonomy" id="1316150"/>
    <lineage>
        <taxon>Eukaryota</taxon>
        <taxon>Fungi</taxon>
        <taxon>Fungi incertae sedis</taxon>
        <taxon>Mucoromycota</taxon>
        <taxon>Glomeromycotina</taxon>
        <taxon>Glomeromycetes</taxon>
        <taxon>Diversisporales</taxon>
        <taxon>Gigasporaceae</taxon>
        <taxon>Dentiscutata</taxon>
    </lineage>
</organism>
<accession>A0ACA9NSD1</accession>
<sequence>LGSKEDLNFTVELSSKIDNILEEVLDLCDNETSYKVKYEELYIFFMKENSDSDRSDKSNIYYKSDRYDKGDRYDEGNRYDEGDGYNEGDRYNKDNGIDIKIIMNKLLL</sequence>
<name>A0ACA9NSD1_9GLOM</name>
<dbReference type="Proteomes" id="UP000789702">
    <property type="component" value="Unassembled WGS sequence"/>
</dbReference>
<keyword evidence="2" id="KW-1185">Reference proteome</keyword>
<gene>
    <name evidence="1" type="ORF">DHETER_LOCUS10042</name>
</gene>
<evidence type="ECO:0000313" key="2">
    <source>
        <dbReference type="Proteomes" id="UP000789702"/>
    </source>
</evidence>
<dbReference type="EMBL" id="CAJVPU010018752">
    <property type="protein sequence ID" value="CAG8667721.1"/>
    <property type="molecule type" value="Genomic_DNA"/>
</dbReference>
<comment type="caution">
    <text evidence="1">The sequence shown here is derived from an EMBL/GenBank/DDBJ whole genome shotgun (WGS) entry which is preliminary data.</text>
</comment>